<dbReference type="RefSeq" id="WP_222158110.1">
    <property type="nucleotide sequence ID" value="NZ_CP081864.1"/>
</dbReference>
<keyword evidence="3" id="KW-0808">Transferase</keyword>
<keyword evidence="4" id="KW-0598">Phosphotransferase system</keyword>
<evidence type="ECO:0000256" key="2">
    <source>
        <dbReference type="ARBA" id="ARBA00022597"/>
    </source>
</evidence>
<accession>A0ABX9ALR1</accession>
<dbReference type="InterPro" id="IPR036542">
    <property type="entry name" value="PTS_IIA_lac/cel_sf"/>
</dbReference>
<evidence type="ECO:0000313" key="6">
    <source>
        <dbReference type="EMBL" id="QZN95001.1"/>
    </source>
</evidence>
<evidence type="ECO:0000313" key="7">
    <source>
        <dbReference type="Proteomes" id="UP000825886"/>
    </source>
</evidence>
<dbReference type="EMBL" id="CP081864">
    <property type="protein sequence ID" value="QZN95001.1"/>
    <property type="molecule type" value="Genomic_DNA"/>
</dbReference>
<dbReference type="Proteomes" id="UP000825886">
    <property type="component" value="Chromosome"/>
</dbReference>
<keyword evidence="2" id="KW-0762">Sugar transport</keyword>
<dbReference type="PANTHER" id="PTHR34382:SF7">
    <property type="entry name" value="PTS SYSTEM N,N'-DIACETYLCHITOBIOSE-SPECIFIC EIIA COMPONENT"/>
    <property type="match status" value="1"/>
</dbReference>
<evidence type="ECO:0000256" key="1">
    <source>
        <dbReference type="ARBA" id="ARBA00022448"/>
    </source>
</evidence>
<dbReference type="PANTHER" id="PTHR34382">
    <property type="entry name" value="PTS SYSTEM N,N'-DIACETYLCHITOBIOSE-SPECIFIC EIIA COMPONENT"/>
    <property type="match status" value="1"/>
</dbReference>
<proteinExistence type="predicted"/>
<sequence length="106" mass="11585">MTIEMETTVMELIINAGEARSQAMMAIQAARQQKWELATASLAAAQDAVRAAHLIQTQLIGEDEGQGKIPVNLILVHAQDHLMTAMLCRDLAEEIVMLRREFAGAA</sequence>
<organism evidence="6 7">
    <name type="scientific">Symbiopectobacterium purcellii</name>
    <dbReference type="NCBI Taxonomy" id="2871826"/>
    <lineage>
        <taxon>Bacteria</taxon>
        <taxon>Pseudomonadati</taxon>
        <taxon>Pseudomonadota</taxon>
        <taxon>Gammaproteobacteria</taxon>
        <taxon>Enterobacterales</taxon>
        <taxon>Enterobacteriaceae</taxon>
    </lineage>
</organism>
<gene>
    <name evidence="6" type="ORF">K6K13_17465</name>
</gene>
<evidence type="ECO:0000256" key="3">
    <source>
        <dbReference type="ARBA" id="ARBA00022679"/>
    </source>
</evidence>
<evidence type="ECO:0000256" key="4">
    <source>
        <dbReference type="ARBA" id="ARBA00022683"/>
    </source>
</evidence>
<reference evidence="6 7" key="1">
    <citation type="submission" date="2021-08" db="EMBL/GenBank/DDBJ databases">
        <title>Culture and genomic analysis of Symbiopectobacterium purcellii sp. nov. gen. nov., isolated from the leafhopper Empoasca decipiens.</title>
        <authorList>
            <person name="Nadal-Jimenez P."/>
            <person name="Siozios S."/>
            <person name="Halliday N."/>
            <person name="Camara M."/>
            <person name="Hurst G.D.D."/>
        </authorList>
    </citation>
    <scope>NUCLEOTIDE SEQUENCE [LARGE SCALE GENOMIC DNA]</scope>
    <source>
        <strain evidence="6 7">SyEd1</strain>
    </source>
</reference>
<dbReference type="InterPro" id="IPR003188">
    <property type="entry name" value="PTS_IIA_lac/cel"/>
</dbReference>
<keyword evidence="1" id="KW-0813">Transport</keyword>
<evidence type="ECO:0000256" key="5">
    <source>
        <dbReference type="PROSITE-ProRule" id="PRU00418"/>
    </source>
</evidence>
<protein>
    <submittedName>
        <fullName evidence="6">PTS lactose/cellobiose transporter subunit IIA</fullName>
    </submittedName>
</protein>
<feature type="modified residue" description="Phosphohistidine; by HPr" evidence="5">
    <location>
        <position position="77"/>
    </location>
</feature>
<dbReference type="SUPFAM" id="SSF46973">
    <property type="entry name" value="Enzyme IIa from lactose specific PTS, IIa-lac"/>
    <property type="match status" value="1"/>
</dbReference>
<keyword evidence="7" id="KW-1185">Reference proteome</keyword>
<dbReference type="PROSITE" id="PS51095">
    <property type="entry name" value="PTS_EIIA_TYPE_3"/>
    <property type="match status" value="1"/>
</dbReference>
<name>A0ABX9ALR1_9ENTR</name>
<dbReference type="Gene3D" id="1.20.58.80">
    <property type="entry name" value="Phosphotransferase system, lactose/cellobiose-type IIA subunit"/>
    <property type="match status" value="1"/>
</dbReference>
<dbReference type="Pfam" id="PF02255">
    <property type="entry name" value="PTS_IIA"/>
    <property type="match status" value="1"/>
</dbReference>
<dbReference type="PIRSF" id="PIRSF000699">
    <property type="entry name" value="PTS_IILac_III"/>
    <property type="match status" value="1"/>
</dbReference>